<accession>A0AAQ3WJR5</accession>
<evidence type="ECO:0000313" key="3">
    <source>
        <dbReference type="Proteomes" id="UP001341281"/>
    </source>
</evidence>
<keyword evidence="3" id="KW-1185">Reference proteome</keyword>
<evidence type="ECO:0000256" key="1">
    <source>
        <dbReference type="SAM" id="MobiDB-lite"/>
    </source>
</evidence>
<dbReference type="Proteomes" id="UP001341281">
    <property type="component" value="Chromosome 03"/>
</dbReference>
<feature type="compositionally biased region" description="Pro residues" evidence="1">
    <location>
        <begin position="1"/>
        <end position="18"/>
    </location>
</feature>
<proteinExistence type="predicted"/>
<name>A0AAQ3WJR5_PASNO</name>
<protein>
    <submittedName>
        <fullName evidence="2">Uncharacterized protein</fullName>
    </submittedName>
</protein>
<evidence type="ECO:0000313" key="2">
    <source>
        <dbReference type="EMBL" id="WVZ64045.1"/>
    </source>
</evidence>
<reference evidence="2 3" key="1">
    <citation type="submission" date="2024-02" db="EMBL/GenBank/DDBJ databases">
        <title>High-quality chromosome-scale genome assembly of Pensacola bahiagrass (Paspalum notatum Flugge var. saurae).</title>
        <authorList>
            <person name="Vega J.M."/>
            <person name="Podio M."/>
            <person name="Orjuela J."/>
            <person name="Siena L.A."/>
            <person name="Pessino S.C."/>
            <person name="Combes M.C."/>
            <person name="Mariac C."/>
            <person name="Albertini E."/>
            <person name="Pupilli F."/>
            <person name="Ortiz J.P.A."/>
            <person name="Leblanc O."/>
        </authorList>
    </citation>
    <scope>NUCLEOTIDE SEQUENCE [LARGE SCALE GENOMIC DNA]</scope>
    <source>
        <strain evidence="2">R1</strain>
        <tissue evidence="2">Leaf</tissue>
    </source>
</reference>
<dbReference type="EMBL" id="CP144747">
    <property type="protein sequence ID" value="WVZ64045.1"/>
    <property type="molecule type" value="Genomic_DNA"/>
</dbReference>
<organism evidence="2 3">
    <name type="scientific">Paspalum notatum var. saurae</name>
    <dbReference type="NCBI Taxonomy" id="547442"/>
    <lineage>
        <taxon>Eukaryota</taxon>
        <taxon>Viridiplantae</taxon>
        <taxon>Streptophyta</taxon>
        <taxon>Embryophyta</taxon>
        <taxon>Tracheophyta</taxon>
        <taxon>Spermatophyta</taxon>
        <taxon>Magnoliopsida</taxon>
        <taxon>Liliopsida</taxon>
        <taxon>Poales</taxon>
        <taxon>Poaceae</taxon>
        <taxon>PACMAD clade</taxon>
        <taxon>Panicoideae</taxon>
        <taxon>Andropogonodae</taxon>
        <taxon>Paspaleae</taxon>
        <taxon>Paspalinae</taxon>
        <taxon>Paspalum</taxon>
    </lineage>
</organism>
<feature type="region of interest" description="Disordered" evidence="1">
    <location>
        <begin position="1"/>
        <end position="53"/>
    </location>
</feature>
<dbReference type="AlphaFoldDB" id="A0AAQ3WJR5"/>
<gene>
    <name evidence="2" type="ORF">U9M48_013622</name>
</gene>
<sequence>MLPPAASPTCPGPTPPAASPARPRATRRLSCSRSGPGRRATSSPLTGANPPSPGRLLHSGWLMMCDGSSVHGYAVMQMQCLSLSLFFK</sequence>